<feature type="domain" description="WW" evidence="2">
    <location>
        <begin position="87"/>
        <end position="120"/>
    </location>
</feature>
<dbReference type="Pfam" id="PF00373">
    <property type="entry name" value="FERM_M"/>
    <property type="match status" value="1"/>
</dbReference>
<evidence type="ECO:0000313" key="6">
    <source>
        <dbReference type="Proteomes" id="UP000019118"/>
    </source>
</evidence>
<accession>A0AAR5NZU3</accession>
<dbReference type="SUPFAM" id="SSF51045">
    <property type="entry name" value="WW domain"/>
    <property type="match status" value="2"/>
</dbReference>
<dbReference type="InterPro" id="IPR035963">
    <property type="entry name" value="FERM_2"/>
</dbReference>
<name>A0AAR5NZU3_DENPD</name>
<dbReference type="PANTHER" id="PTHR46221:SF3">
    <property type="entry name" value="FERM AND PDZ DOMAIN-CONTAINING PROTEIN 4"/>
    <property type="match status" value="1"/>
</dbReference>
<evidence type="ECO:0000256" key="1">
    <source>
        <dbReference type="SAM" id="MobiDB-lite"/>
    </source>
</evidence>
<dbReference type="Gene3D" id="1.20.80.10">
    <property type="match status" value="1"/>
</dbReference>
<dbReference type="PROSITE" id="PS50020">
    <property type="entry name" value="WW_DOMAIN_2"/>
    <property type="match status" value="2"/>
</dbReference>
<dbReference type="GO" id="GO:0030182">
    <property type="term" value="P:neuron differentiation"/>
    <property type="evidence" value="ECO:0007669"/>
    <property type="project" value="UniProtKB-ARBA"/>
</dbReference>
<keyword evidence="6" id="KW-1185">Reference proteome</keyword>
<dbReference type="InterPro" id="IPR029071">
    <property type="entry name" value="Ubiquitin-like_domsf"/>
</dbReference>
<dbReference type="InterPro" id="IPR001202">
    <property type="entry name" value="WW_dom"/>
</dbReference>
<dbReference type="CDD" id="cd17088">
    <property type="entry name" value="FERM_F1_FRMPD1_like"/>
    <property type="match status" value="1"/>
</dbReference>
<feature type="compositionally biased region" description="Polar residues" evidence="1">
    <location>
        <begin position="1034"/>
        <end position="1047"/>
    </location>
</feature>
<dbReference type="Gene3D" id="3.10.20.90">
    <property type="entry name" value="Phosphatidylinositol 3-kinase Catalytic Subunit, Chain A, domain 1"/>
    <property type="match status" value="1"/>
</dbReference>
<feature type="domain" description="PDZ" evidence="4">
    <location>
        <begin position="133"/>
        <end position="210"/>
    </location>
</feature>
<evidence type="ECO:0000259" key="2">
    <source>
        <dbReference type="PROSITE" id="PS50020"/>
    </source>
</evidence>
<dbReference type="InterPro" id="IPR019748">
    <property type="entry name" value="FERM_central"/>
</dbReference>
<dbReference type="InterPro" id="IPR036034">
    <property type="entry name" value="PDZ_sf"/>
</dbReference>
<feature type="compositionally biased region" description="Low complexity" evidence="1">
    <location>
        <begin position="1076"/>
        <end position="1085"/>
    </location>
</feature>
<dbReference type="InterPro" id="IPR019749">
    <property type="entry name" value="Band_41_domain"/>
</dbReference>
<dbReference type="InterPro" id="IPR011993">
    <property type="entry name" value="PH-like_dom_sf"/>
</dbReference>
<dbReference type="Proteomes" id="UP000019118">
    <property type="component" value="Unassembled WGS sequence"/>
</dbReference>
<dbReference type="PROSITE" id="PS50057">
    <property type="entry name" value="FERM_3"/>
    <property type="match status" value="1"/>
</dbReference>
<feature type="domain" description="WW" evidence="2">
    <location>
        <begin position="47"/>
        <end position="80"/>
    </location>
</feature>
<dbReference type="PROSITE" id="PS01159">
    <property type="entry name" value="WW_DOMAIN_1"/>
    <property type="match status" value="1"/>
</dbReference>
<feature type="region of interest" description="Disordered" evidence="1">
    <location>
        <begin position="997"/>
        <end position="1116"/>
    </location>
</feature>
<feature type="compositionally biased region" description="Basic and acidic residues" evidence="1">
    <location>
        <begin position="967"/>
        <end position="980"/>
    </location>
</feature>
<dbReference type="CDD" id="cd00201">
    <property type="entry name" value="WW"/>
    <property type="match status" value="2"/>
</dbReference>
<evidence type="ECO:0000259" key="3">
    <source>
        <dbReference type="PROSITE" id="PS50057"/>
    </source>
</evidence>
<dbReference type="Gene3D" id="2.30.42.10">
    <property type="match status" value="1"/>
</dbReference>
<reference evidence="6" key="1">
    <citation type="journal article" date="2013" name="Genome Biol.">
        <title>Draft genome of the mountain pine beetle, Dendroctonus ponderosae Hopkins, a major forest pest.</title>
        <authorList>
            <person name="Keeling C.I."/>
            <person name="Yuen M.M."/>
            <person name="Liao N.Y."/>
            <person name="Docking T.R."/>
            <person name="Chan S.K."/>
            <person name="Taylor G.A."/>
            <person name="Palmquist D.L."/>
            <person name="Jackman S.D."/>
            <person name="Nguyen A."/>
            <person name="Li M."/>
            <person name="Henderson H."/>
            <person name="Janes J.K."/>
            <person name="Zhao Y."/>
            <person name="Pandoh P."/>
            <person name="Moore R."/>
            <person name="Sperling F.A."/>
            <person name="Huber D.P."/>
            <person name="Birol I."/>
            <person name="Jones S.J."/>
            <person name="Bohlmann J."/>
        </authorList>
    </citation>
    <scope>NUCLEOTIDE SEQUENCE</scope>
</reference>
<dbReference type="EnsemblMetazoa" id="XM_019898889.1">
    <property type="protein sequence ID" value="XP_019754448.1"/>
    <property type="gene ID" value="LOC109533550"/>
</dbReference>
<protein>
    <recommendedName>
        <fullName evidence="7">FERM and PDZ domain-containing protein 4</fullName>
    </recommendedName>
</protein>
<feature type="region of interest" description="Disordered" evidence="1">
    <location>
        <begin position="963"/>
        <end position="984"/>
    </location>
</feature>
<dbReference type="Pfam" id="PF00595">
    <property type="entry name" value="PDZ"/>
    <property type="match status" value="1"/>
</dbReference>
<dbReference type="InterPro" id="IPR000299">
    <property type="entry name" value="FERM_domain"/>
</dbReference>
<dbReference type="SUPFAM" id="SSF50729">
    <property type="entry name" value="PH domain-like"/>
    <property type="match status" value="1"/>
</dbReference>
<dbReference type="Pfam" id="PF21989">
    <property type="entry name" value="RA_2"/>
    <property type="match status" value="1"/>
</dbReference>
<organism evidence="5 6">
    <name type="scientific">Dendroctonus ponderosae</name>
    <name type="common">Mountain pine beetle</name>
    <dbReference type="NCBI Taxonomy" id="77166"/>
    <lineage>
        <taxon>Eukaryota</taxon>
        <taxon>Metazoa</taxon>
        <taxon>Ecdysozoa</taxon>
        <taxon>Arthropoda</taxon>
        <taxon>Hexapoda</taxon>
        <taxon>Insecta</taxon>
        <taxon>Pterygota</taxon>
        <taxon>Neoptera</taxon>
        <taxon>Endopterygota</taxon>
        <taxon>Coleoptera</taxon>
        <taxon>Polyphaga</taxon>
        <taxon>Cucujiformia</taxon>
        <taxon>Curculionidae</taxon>
        <taxon>Scolytinae</taxon>
        <taxon>Dendroctonus</taxon>
    </lineage>
</organism>
<dbReference type="SMART" id="SM00228">
    <property type="entry name" value="PDZ"/>
    <property type="match status" value="1"/>
</dbReference>
<dbReference type="FunFam" id="2.30.42.10:FF:000053">
    <property type="entry name" value="FERM and PDZ domain-containing protein 4"/>
    <property type="match status" value="1"/>
</dbReference>
<evidence type="ECO:0008006" key="7">
    <source>
        <dbReference type="Google" id="ProtNLM"/>
    </source>
</evidence>
<evidence type="ECO:0000313" key="5">
    <source>
        <dbReference type="EnsemblMetazoa" id="XP_019754448.1"/>
    </source>
</evidence>
<dbReference type="CDD" id="cd06769">
    <property type="entry name" value="PDZ_FRMPD1_3_4-like"/>
    <property type="match status" value="1"/>
</dbReference>
<dbReference type="Gene3D" id="2.20.70.10">
    <property type="match status" value="2"/>
</dbReference>
<sequence>MLLQNVNIFLSSDASAMKKPIENLETEQKVPQKTQEECSRVLHILDSAPAPGWTAHVTKEGRLYYCNHITRSAGWLPPADVWKSGKDSLPYGWERAVDDTGRSYFINHVNKTTTYETPVYKSAENLPKPKPRTVVLERSASLGFGFVAGSEKPVIVRFVTEGGPSANELLPGDQILSVNGEDVKTAPREHVIALVRSCTHSVTLEVCQPTEQQGVRKSTLLSAMKRARLRSKPSRVRFAESVCVNGAPLFPPSAFSLGDICVPQMANVLKVFLENGQTKSFKYDAWTTVQDVVNSLQSKLCIQASEYFSLLVEHIKSLKRNKLTLLDPHDSIAKIASQPGAHKLRCLFRVTFVPITAASLAQRDLNALDYLYSQCCNDVIQERFSPELQYDTGLRLAALHMYQHALANNMQANKLTVKIVEKEFGLERFIPASILDNLKRKEIRKLLGHFLKLHSTMTGSGKQLTSLQVKLHYLDIASQLPSFGAKCFSAGPKGDLMEKVILVSPKFGISQIMGHRNSVPVPLANLEEMKKIEVKTEDEVTQIVLITLHSDKILEVSLDEKDAMELVLVLKGYFRLITNQELPVDQEKVQEPDEDLAPSYLAQHKVIPEKWSYLEQMSIKSATFTVLPTYQGVSRKTNGLYNTVGRHTKPPLLIYDVDGNMNNSISNRNHRYLGNADFGLQGLGDRSEVSREISAETDKFFEAFYPSQPLEHDPHNINILSLTSEWQETSVDFDSDSEEGGKLKHSDSLILLNKIHKEENKPFNSGTSELLKQLQSESDNDSLYTPHDSPKLKKEESAMNFRSQNMSFGLRSPNTLDNHNEEFQEYLQRICDLENTESSILNSINGMFVFDPDIIDLTFIPPPLTPDELDSALPTSISVPPKSFADSMERLDILGEQRIRETTREAKNGICFADLNENQDLEDFLARVSVPPPIQKVTPAMELTPEEIMAYIIPPPPERLSFEEADEVKPEGESTAEDKFPGLVKNKSTLHDVLMNKEGNQAEDGDVKALRPLPRRSFDEKPPDRPPKERKYSFTATAESPIASSIKDQPVPELPPRSQAPGHPTSRPSLPPKKPSLPQLPLTSPFGNGCKPMEFQRRNSSNTTPVEARTLSSAEAAVSTPISAYGGKRPPISALTIYKDSNWPSQPAPDQKAVSNGKTPTDCTPELKQVLSKTELVLKELLSHLKQASIKCLGRLPNGDTSLMEKQMQKTREELTNQSLQLVTSSKLLVIAMSEPSLPELLENLTMCLTTLKRLTELCQDLVASTTTAPLQSRNLIMNVYELVEAFRVFSTSNIDRSSPKTVQEHLALHAETLANILSTLLKHLRVFPS</sequence>
<dbReference type="InterPro" id="IPR014352">
    <property type="entry name" value="FERM/acyl-CoA-bd_prot_sf"/>
</dbReference>
<dbReference type="SUPFAM" id="SSF47031">
    <property type="entry name" value="Second domain of FERM"/>
    <property type="match status" value="1"/>
</dbReference>
<dbReference type="Pfam" id="PF00397">
    <property type="entry name" value="WW"/>
    <property type="match status" value="2"/>
</dbReference>
<dbReference type="Gene3D" id="2.30.29.30">
    <property type="entry name" value="Pleckstrin-homology domain (PH domain)/Phosphotyrosine-binding domain (PTB)"/>
    <property type="match status" value="1"/>
</dbReference>
<dbReference type="SMART" id="SM00456">
    <property type="entry name" value="WW"/>
    <property type="match status" value="2"/>
</dbReference>
<evidence type="ECO:0000259" key="4">
    <source>
        <dbReference type="PROSITE" id="PS50106"/>
    </source>
</evidence>
<proteinExistence type="predicted"/>
<feature type="compositionally biased region" description="Polar residues" evidence="1">
    <location>
        <begin position="1098"/>
        <end position="1113"/>
    </location>
</feature>
<dbReference type="SUPFAM" id="SSF50156">
    <property type="entry name" value="PDZ domain-like"/>
    <property type="match status" value="1"/>
</dbReference>
<dbReference type="SUPFAM" id="SSF54236">
    <property type="entry name" value="Ubiquitin-like"/>
    <property type="match status" value="1"/>
</dbReference>
<dbReference type="InterPro" id="IPR001478">
    <property type="entry name" value="PDZ"/>
</dbReference>
<dbReference type="PANTHER" id="PTHR46221">
    <property type="entry name" value="FERM AND PDZ DOMAIN-CONTAINING PROTEIN FAMILY MEMBER"/>
    <property type="match status" value="1"/>
</dbReference>
<feature type="compositionally biased region" description="Basic and acidic residues" evidence="1">
    <location>
        <begin position="1016"/>
        <end position="1032"/>
    </location>
</feature>
<feature type="domain" description="FERM" evidence="3">
    <location>
        <begin position="267"/>
        <end position="581"/>
    </location>
</feature>
<dbReference type="GO" id="GO:0071944">
    <property type="term" value="C:cell periphery"/>
    <property type="evidence" value="ECO:0007669"/>
    <property type="project" value="UniProtKB-ARBA"/>
</dbReference>
<dbReference type="CDD" id="cd14473">
    <property type="entry name" value="FERM_B-lobe"/>
    <property type="match status" value="1"/>
</dbReference>
<dbReference type="SMART" id="SM00295">
    <property type="entry name" value="B41"/>
    <property type="match status" value="1"/>
</dbReference>
<reference evidence="5" key="2">
    <citation type="submission" date="2024-08" db="UniProtKB">
        <authorList>
            <consortium name="EnsemblMetazoa"/>
        </authorList>
    </citation>
    <scope>IDENTIFICATION</scope>
</reference>
<dbReference type="InterPro" id="IPR036020">
    <property type="entry name" value="WW_dom_sf"/>
</dbReference>
<dbReference type="GO" id="GO:0009887">
    <property type="term" value="P:animal organ morphogenesis"/>
    <property type="evidence" value="ECO:0007669"/>
    <property type="project" value="UniProtKB-ARBA"/>
</dbReference>
<dbReference type="PROSITE" id="PS50106">
    <property type="entry name" value="PDZ"/>
    <property type="match status" value="1"/>
</dbReference>